<dbReference type="PANTHER" id="PTHR33376">
    <property type="match status" value="1"/>
</dbReference>
<dbReference type="Pfam" id="PF03480">
    <property type="entry name" value="DctP"/>
    <property type="match status" value="1"/>
</dbReference>
<dbReference type="PIRSF" id="PIRSF039026">
    <property type="entry name" value="SiaP"/>
    <property type="match status" value="1"/>
</dbReference>
<dbReference type="NCBIfam" id="NF037995">
    <property type="entry name" value="TRAP_S1"/>
    <property type="match status" value="1"/>
</dbReference>
<sequence length="373" mass="41052">MQRREFLKNTGLGAVSVLGAAALVGCGGEDKGSATQGAVQNVEHSKKASMKIRLAMTWPITMPILADTVKHYAKIVSELSGGGIEIEIFPAGKLVPALGVFDAVSSGQIDAYHSAPYYWEGKNTAFNIFSGIPFGMVDVEQNAWFLYGEGMSLWREIAAKYNLYPLLGGATSIQMAGWYKKEMLSIKDFEGLRIRIVGIAGQVLSKLGAATKSTPGGEIVPNLERGVLDAAEWVSPAFDLKLDIHKVAPYYYTPWQEAGSITEFVFNKQKWESYPKEVQSILEVASREAHLQMTAMGQFYNAKAMEDLKTQGAQVRTFSTEILDTFKKTLAEVLEEESAKNPDFARVLASYQGFQNEQKAWTNDSLGAYLNIR</sequence>
<dbReference type="PROSITE" id="PS51257">
    <property type="entry name" value="PROKAR_LIPOPROTEIN"/>
    <property type="match status" value="1"/>
</dbReference>
<accession>A0A2N3PIY9</accession>
<dbReference type="STRING" id="556267.HWAG_00073"/>
<dbReference type="InterPro" id="IPR018389">
    <property type="entry name" value="DctP_fam"/>
</dbReference>
<keyword evidence="3" id="KW-0479">Metal-binding</keyword>
<comment type="caution">
    <text evidence="4">The sequence shown here is derived from an EMBL/GenBank/DDBJ whole genome shotgun (WGS) entry which is preliminary data.</text>
</comment>
<gene>
    <name evidence="4" type="ORF">BCM31_02410</name>
</gene>
<dbReference type="Gene3D" id="3.40.190.10">
    <property type="entry name" value="Periplasmic binding protein-like II"/>
    <property type="match status" value="1"/>
</dbReference>
<dbReference type="AlphaFoldDB" id="A0A2N3PIY9"/>
<dbReference type="Gene3D" id="3.40.190.170">
    <property type="entry name" value="Bacterial extracellular solute-binding protein, family 7"/>
    <property type="match status" value="1"/>
</dbReference>
<dbReference type="InterPro" id="IPR038404">
    <property type="entry name" value="TRAP_DctP_sf"/>
</dbReference>
<feature type="binding site" evidence="3">
    <location>
        <position position="232"/>
    </location>
    <ligand>
        <name>substrate</name>
    </ligand>
</feature>
<dbReference type="RefSeq" id="WP_040498220.1">
    <property type="nucleotide sequence ID" value="NZ_CABKOI010000021.1"/>
</dbReference>
<dbReference type="PANTHER" id="PTHR33376:SF5">
    <property type="entry name" value="EXTRACYTOPLASMIC SOLUTE RECEPTOR PROTEIN"/>
    <property type="match status" value="1"/>
</dbReference>
<proteinExistence type="predicted"/>
<name>A0A2N3PIY9_9HELI</name>
<dbReference type="Proteomes" id="UP000233350">
    <property type="component" value="Unassembled WGS sequence"/>
</dbReference>
<evidence type="ECO:0000313" key="4">
    <source>
        <dbReference type="EMBL" id="PKT80834.1"/>
    </source>
</evidence>
<protein>
    <submittedName>
        <fullName evidence="4">C4-dicarboxylate ABC transporter</fullName>
    </submittedName>
</protein>
<evidence type="ECO:0000256" key="2">
    <source>
        <dbReference type="PIRSR" id="PIRSR039026-1"/>
    </source>
</evidence>
<dbReference type="EMBL" id="MBPK01000040">
    <property type="protein sequence ID" value="PKT80834.1"/>
    <property type="molecule type" value="Genomic_DNA"/>
</dbReference>
<dbReference type="GO" id="GO:0046872">
    <property type="term" value="F:metal ion binding"/>
    <property type="evidence" value="ECO:0007669"/>
    <property type="project" value="UniProtKB-KW"/>
</dbReference>
<dbReference type="GeneID" id="97289628"/>
<evidence type="ECO:0000313" key="5">
    <source>
        <dbReference type="Proteomes" id="UP000233350"/>
    </source>
</evidence>
<dbReference type="InterPro" id="IPR026289">
    <property type="entry name" value="SBP_TakP-like"/>
</dbReference>
<feature type="binding site" evidence="2">
    <location>
        <position position="195"/>
    </location>
    <ligand>
        <name>substrate</name>
    </ligand>
</feature>
<feature type="binding site" evidence="2">
    <location>
        <position position="174"/>
    </location>
    <ligand>
        <name>substrate</name>
    </ligand>
</feature>
<evidence type="ECO:0000256" key="3">
    <source>
        <dbReference type="PIRSR" id="PIRSR039026-2"/>
    </source>
</evidence>
<feature type="binding site" evidence="3">
    <location>
        <position position="233"/>
    </location>
    <ligand>
        <name>Na(+)</name>
        <dbReference type="ChEBI" id="CHEBI:29101"/>
    </ligand>
</feature>
<keyword evidence="5" id="KW-1185">Reference proteome</keyword>
<keyword evidence="1" id="KW-0732">Signal</keyword>
<evidence type="ECO:0000256" key="1">
    <source>
        <dbReference type="ARBA" id="ARBA00022729"/>
    </source>
</evidence>
<dbReference type="GO" id="GO:0055085">
    <property type="term" value="P:transmembrane transport"/>
    <property type="evidence" value="ECO:0007669"/>
    <property type="project" value="InterPro"/>
</dbReference>
<organism evidence="4 5">
    <name type="scientific">Helicobacter winghamensis</name>
    <dbReference type="NCBI Taxonomy" id="157268"/>
    <lineage>
        <taxon>Bacteria</taxon>
        <taxon>Pseudomonadati</taxon>
        <taxon>Campylobacterota</taxon>
        <taxon>Epsilonproteobacteria</taxon>
        <taxon>Campylobacterales</taxon>
        <taxon>Helicobacteraceae</taxon>
        <taxon>Helicobacter</taxon>
    </lineage>
</organism>
<reference evidence="4 5" key="1">
    <citation type="submission" date="2016-07" db="EMBL/GenBank/DDBJ databases">
        <title>Detection of Helicobacter winghamensis from caecal content of red fox (Vulpes vulpes).</title>
        <authorList>
            <person name="Zanoni R.G."/>
            <person name="Florio D."/>
            <person name="Caffara M."/>
            <person name="Renzi M."/>
            <person name="Parisi A."/>
            <person name="Pasquali F."/>
            <person name="Manfreda G."/>
        </authorList>
    </citation>
    <scope>NUCLEOTIDE SEQUENCE [LARGE SCALE GENOMIC DNA]</scope>
    <source>
        <strain evidence="4 5">295_13</strain>
    </source>
</reference>
<dbReference type="OrthoDB" id="9769667at2"/>
<dbReference type="GO" id="GO:0031317">
    <property type="term" value="C:tripartite ATP-independent periplasmic transporter complex"/>
    <property type="evidence" value="ECO:0007669"/>
    <property type="project" value="InterPro"/>
</dbReference>
<feature type="binding site" evidence="3">
    <location>
        <position position="257"/>
    </location>
    <ligand>
        <name>substrate</name>
    </ligand>
</feature>